<keyword evidence="2" id="KW-0472">Membrane</keyword>
<keyword evidence="2" id="KW-0812">Transmembrane</keyword>
<organism evidence="3 4">
    <name type="scientific">Virgisporangium aurantiacum</name>
    <dbReference type="NCBI Taxonomy" id="175570"/>
    <lineage>
        <taxon>Bacteria</taxon>
        <taxon>Bacillati</taxon>
        <taxon>Actinomycetota</taxon>
        <taxon>Actinomycetes</taxon>
        <taxon>Micromonosporales</taxon>
        <taxon>Micromonosporaceae</taxon>
        <taxon>Virgisporangium</taxon>
    </lineage>
</organism>
<keyword evidence="4" id="KW-1185">Reference proteome</keyword>
<feature type="transmembrane region" description="Helical" evidence="2">
    <location>
        <begin position="74"/>
        <end position="94"/>
    </location>
</feature>
<keyword evidence="2" id="KW-1133">Transmembrane helix</keyword>
<feature type="transmembrane region" description="Helical" evidence="2">
    <location>
        <begin position="174"/>
        <end position="207"/>
    </location>
</feature>
<dbReference type="EMBL" id="BOPG01000032">
    <property type="protein sequence ID" value="GIJ57532.1"/>
    <property type="molecule type" value="Genomic_DNA"/>
</dbReference>
<gene>
    <name evidence="3" type="ORF">Vau01_050480</name>
</gene>
<accession>A0A8J3Z6Y5</accession>
<evidence type="ECO:0000313" key="4">
    <source>
        <dbReference type="Proteomes" id="UP000612585"/>
    </source>
</evidence>
<evidence type="ECO:0000313" key="3">
    <source>
        <dbReference type="EMBL" id="GIJ57532.1"/>
    </source>
</evidence>
<dbReference type="Proteomes" id="UP000612585">
    <property type="component" value="Unassembled WGS sequence"/>
</dbReference>
<evidence type="ECO:0000256" key="2">
    <source>
        <dbReference type="SAM" id="Phobius"/>
    </source>
</evidence>
<sequence>MLAGALAVFVGYMTLVLPAYRCWRWPRLSEPELDRLERVSRWRYAGHLALGGVLLLAPGVTARNLGLALPTGRGWVAATGITMGAIAVAVLLALKHSVAHSEHGCHDGRDAAARRRAVRDTVVGCLGDTVVFIVLPPAVGYGALGLPLAHVSAFTVLGYGFVHLSHRLWSMLGWTAVTAVAVAAYLMTASALLPAILLTAVAVSRIYAVPMLPDDPPVRPPPRPPLVLVDPPGPTSAS</sequence>
<feature type="transmembrane region" description="Helical" evidence="2">
    <location>
        <begin position="117"/>
        <end position="135"/>
    </location>
</feature>
<evidence type="ECO:0000256" key="1">
    <source>
        <dbReference type="SAM" id="MobiDB-lite"/>
    </source>
</evidence>
<feature type="transmembrane region" description="Helical" evidence="2">
    <location>
        <begin position="6"/>
        <end position="23"/>
    </location>
</feature>
<name>A0A8J3Z6Y5_9ACTN</name>
<feature type="transmembrane region" description="Helical" evidence="2">
    <location>
        <begin position="44"/>
        <end position="62"/>
    </location>
</feature>
<proteinExistence type="predicted"/>
<comment type="caution">
    <text evidence="3">The sequence shown here is derived from an EMBL/GenBank/DDBJ whole genome shotgun (WGS) entry which is preliminary data.</text>
</comment>
<protein>
    <submittedName>
        <fullName evidence="3">Uncharacterized protein</fullName>
    </submittedName>
</protein>
<reference evidence="3" key="1">
    <citation type="submission" date="2021-01" db="EMBL/GenBank/DDBJ databases">
        <title>Whole genome shotgun sequence of Virgisporangium aurantiacum NBRC 16421.</title>
        <authorList>
            <person name="Komaki H."/>
            <person name="Tamura T."/>
        </authorList>
    </citation>
    <scope>NUCLEOTIDE SEQUENCE</scope>
    <source>
        <strain evidence="3">NBRC 16421</strain>
    </source>
</reference>
<dbReference type="AlphaFoldDB" id="A0A8J3Z6Y5"/>
<feature type="region of interest" description="Disordered" evidence="1">
    <location>
        <begin position="217"/>
        <end position="238"/>
    </location>
</feature>